<proteinExistence type="predicted"/>
<keyword evidence="11" id="KW-1185">Reference proteome</keyword>
<dbReference type="InterPro" id="IPR011990">
    <property type="entry name" value="TPR-like_helical_dom_sf"/>
</dbReference>
<dbReference type="InterPro" id="IPR003661">
    <property type="entry name" value="HisK_dim/P_dom"/>
</dbReference>
<dbReference type="InterPro" id="IPR036890">
    <property type="entry name" value="HATPase_C_sf"/>
</dbReference>
<dbReference type="Pfam" id="PF17874">
    <property type="entry name" value="TPR_MalT"/>
    <property type="match status" value="1"/>
</dbReference>
<evidence type="ECO:0000256" key="8">
    <source>
        <dbReference type="SAM" id="Phobius"/>
    </source>
</evidence>
<dbReference type="SMART" id="SM00028">
    <property type="entry name" value="TPR"/>
    <property type="match status" value="5"/>
</dbReference>
<dbReference type="InterPro" id="IPR004358">
    <property type="entry name" value="Sig_transdc_His_kin-like_C"/>
</dbReference>
<accession>A0A2A5JNV1</accession>
<keyword evidence="8" id="KW-0472">Membrane</keyword>
<feature type="transmembrane region" description="Helical" evidence="8">
    <location>
        <begin position="417"/>
        <end position="438"/>
    </location>
</feature>
<dbReference type="PANTHER" id="PTHR45453:SF1">
    <property type="entry name" value="PHOSPHATE REGULON SENSOR PROTEIN PHOR"/>
    <property type="match status" value="1"/>
</dbReference>
<evidence type="ECO:0000256" key="5">
    <source>
        <dbReference type="ARBA" id="ARBA00022777"/>
    </source>
</evidence>
<dbReference type="EMBL" id="NKHF01000062">
    <property type="protein sequence ID" value="PCK31105.1"/>
    <property type="molecule type" value="Genomic_DNA"/>
</dbReference>
<keyword evidence="4" id="KW-0808">Transferase</keyword>
<keyword evidence="3" id="KW-0597">Phosphoprotein</keyword>
<sequence>MNPFRNILPILALLAAFHCQADKTVISELKSLEIAGKYNEALAMIEQIDDSEDEDTRYQAIYLQAMIYRKQDLYEKSISTLNFIEQQFFLTESRKYDLYREIGINYRSLSKLEQAEHFYLKALTSAQTMNKSNLIAQTYNNLGVVADHRNLLAQSMQYHLKAYELLKGTDQYEKQGANFYNLGDISIRLGDKENAEYFFQQALAADKASKELRNVAGTALRLAELKFQNGKTDEALSQIKEAIEFLKQLNARVSLSRSYRTSALIYIAKSDLDSALTDALAGVEYASQTSSTLQQFYAYLTELEVRLAREEIPEAQKLLTKLDELTEIETAEVLLEKYHRLKAFTLAYTQDYKEAYQLMKSTSELQSWLHAENIKKQVSTYKASIDALIQAQELEQARNTQALAESNLKNAKLSTQMWLITAIATFLAGLFFVGFFIVKHRNADLKAKMYQLNIEHKDKMLADISHELRTPLSVLKLHIEAMEHNLIDDSTLAYAKINNKINQLNDLISNVYQLSQADHDALVIHSQQHDAQTVIQSYVYDIDRLVTSNQLQFIADIHVDDTAAIYIDKPKLDRVIDNLAKNACLYTDKPGKVRFKAVVNKHGLFLQVDDSSPGVSEDEQSKLFERLYRVEASRSRATGGSGLGLSICKSIIEAMNGKISVKSGKFGGLCIQIDLPHAVDTPVENDPEL</sequence>
<dbReference type="InterPro" id="IPR041617">
    <property type="entry name" value="TPR_MalT"/>
</dbReference>
<dbReference type="PROSITE" id="PS50005">
    <property type="entry name" value="TPR"/>
    <property type="match status" value="1"/>
</dbReference>
<evidence type="ECO:0000256" key="3">
    <source>
        <dbReference type="ARBA" id="ARBA00022553"/>
    </source>
</evidence>
<dbReference type="OrthoDB" id="6284090at2"/>
<dbReference type="Pfam" id="PF00512">
    <property type="entry name" value="HisKA"/>
    <property type="match status" value="1"/>
</dbReference>
<dbReference type="SUPFAM" id="SSF55874">
    <property type="entry name" value="ATPase domain of HSP90 chaperone/DNA topoisomerase II/histidine kinase"/>
    <property type="match status" value="1"/>
</dbReference>
<protein>
    <recommendedName>
        <fullName evidence="2">histidine kinase</fullName>
        <ecNumber evidence="2">2.7.13.3</ecNumber>
    </recommendedName>
</protein>
<keyword evidence="8" id="KW-0812">Transmembrane</keyword>
<dbReference type="InterPro" id="IPR003594">
    <property type="entry name" value="HATPase_dom"/>
</dbReference>
<organism evidence="10 11">
    <name type="scientific">Pseudoalteromonas piscicida</name>
    <dbReference type="NCBI Taxonomy" id="43662"/>
    <lineage>
        <taxon>Bacteria</taxon>
        <taxon>Pseudomonadati</taxon>
        <taxon>Pseudomonadota</taxon>
        <taxon>Gammaproteobacteria</taxon>
        <taxon>Alteromonadales</taxon>
        <taxon>Pseudoalteromonadaceae</taxon>
        <taxon>Pseudoalteromonas</taxon>
    </lineage>
</organism>
<comment type="caution">
    <text evidence="10">The sequence shown here is derived from an EMBL/GenBank/DDBJ whole genome shotgun (WGS) entry which is preliminary data.</text>
</comment>
<dbReference type="InterPro" id="IPR005467">
    <property type="entry name" value="His_kinase_dom"/>
</dbReference>
<dbReference type="Gene3D" id="1.25.40.10">
    <property type="entry name" value="Tetratricopeptide repeat domain"/>
    <property type="match status" value="2"/>
</dbReference>
<dbReference type="Pfam" id="PF02518">
    <property type="entry name" value="HATPase_c"/>
    <property type="match status" value="1"/>
</dbReference>
<dbReference type="InterPro" id="IPR050351">
    <property type="entry name" value="BphY/WalK/GraS-like"/>
</dbReference>
<dbReference type="Gene3D" id="1.10.287.130">
    <property type="match status" value="1"/>
</dbReference>
<dbReference type="CDD" id="cd00082">
    <property type="entry name" value="HisKA"/>
    <property type="match status" value="1"/>
</dbReference>
<dbReference type="GO" id="GO:0004721">
    <property type="term" value="F:phosphoprotein phosphatase activity"/>
    <property type="evidence" value="ECO:0007669"/>
    <property type="project" value="TreeGrafter"/>
</dbReference>
<evidence type="ECO:0000256" key="6">
    <source>
        <dbReference type="ARBA" id="ARBA00023012"/>
    </source>
</evidence>
<dbReference type="Gene3D" id="3.30.565.10">
    <property type="entry name" value="Histidine kinase-like ATPase, C-terminal domain"/>
    <property type="match status" value="1"/>
</dbReference>
<dbReference type="SMART" id="SM00387">
    <property type="entry name" value="HATPase_c"/>
    <property type="match status" value="1"/>
</dbReference>
<dbReference type="RefSeq" id="WP_099642622.1">
    <property type="nucleotide sequence ID" value="NZ_NKHF01000062.1"/>
</dbReference>
<evidence type="ECO:0000313" key="11">
    <source>
        <dbReference type="Proteomes" id="UP000228621"/>
    </source>
</evidence>
<gene>
    <name evidence="10" type="ORF">CEX98_13680</name>
</gene>
<feature type="domain" description="Histidine kinase" evidence="9">
    <location>
        <begin position="463"/>
        <end position="679"/>
    </location>
</feature>
<dbReference type="GO" id="GO:0005886">
    <property type="term" value="C:plasma membrane"/>
    <property type="evidence" value="ECO:0007669"/>
    <property type="project" value="TreeGrafter"/>
</dbReference>
<evidence type="ECO:0000256" key="4">
    <source>
        <dbReference type="ARBA" id="ARBA00022679"/>
    </source>
</evidence>
<feature type="repeat" description="TPR" evidence="7">
    <location>
        <begin position="176"/>
        <end position="209"/>
    </location>
</feature>
<keyword evidence="7" id="KW-0802">TPR repeat</keyword>
<dbReference type="InterPro" id="IPR019734">
    <property type="entry name" value="TPR_rpt"/>
</dbReference>
<keyword evidence="8" id="KW-1133">Transmembrane helix</keyword>
<dbReference type="GO" id="GO:0000155">
    <property type="term" value="F:phosphorelay sensor kinase activity"/>
    <property type="evidence" value="ECO:0007669"/>
    <property type="project" value="InterPro"/>
</dbReference>
<comment type="catalytic activity">
    <reaction evidence="1">
        <text>ATP + protein L-histidine = ADP + protein N-phospho-L-histidine.</text>
        <dbReference type="EC" id="2.7.13.3"/>
    </reaction>
</comment>
<dbReference type="Proteomes" id="UP000228621">
    <property type="component" value="Unassembled WGS sequence"/>
</dbReference>
<keyword evidence="6" id="KW-0902">Two-component regulatory system</keyword>
<dbReference type="SUPFAM" id="SSF48452">
    <property type="entry name" value="TPR-like"/>
    <property type="match status" value="2"/>
</dbReference>
<evidence type="ECO:0000259" key="9">
    <source>
        <dbReference type="PROSITE" id="PS50109"/>
    </source>
</evidence>
<evidence type="ECO:0000256" key="1">
    <source>
        <dbReference type="ARBA" id="ARBA00000085"/>
    </source>
</evidence>
<dbReference type="InterPro" id="IPR036097">
    <property type="entry name" value="HisK_dim/P_sf"/>
</dbReference>
<evidence type="ECO:0000313" key="10">
    <source>
        <dbReference type="EMBL" id="PCK31105.1"/>
    </source>
</evidence>
<dbReference type="GO" id="GO:0016036">
    <property type="term" value="P:cellular response to phosphate starvation"/>
    <property type="evidence" value="ECO:0007669"/>
    <property type="project" value="TreeGrafter"/>
</dbReference>
<dbReference type="SUPFAM" id="SSF47384">
    <property type="entry name" value="Homodimeric domain of signal transducing histidine kinase"/>
    <property type="match status" value="1"/>
</dbReference>
<dbReference type="PANTHER" id="PTHR45453">
    <property type="entry name" value="PHOSPHATE REGULON SENSOR PROTEIN PHOR"/>
    <property type="match status" value="1"/>
</dbReference>
<dbReference type="EC" id="2.7.13.3" evidence="2"/>
<dbReference type="AlphaFoldDB" id="A0A2A5JNV1"/>
<name>A0A2A5JNV1_PSEO7</name>
<evidence type="ECO:0000256" key="7">
    <source>
        <dbReference type="PROSITE-ProRule" id="PRU00339"/>
    </source>
</evidence>
<keyword evidence="5 10" id="KW-0418">Kinase</keyword>
<dbReference type="PRINTS" id="PR00344">
    <property type="entry name" value="BCTRLSENSOR"/>
</dbReference>
<dbReference type="PROSITE" id="PS50109">
    <property type="entry name" value="HIS_KIN"/>
    <property type="match status" value="1"/>
</dbReference>
<evidence type="ECO:0000256" key="2">
    <source>
        <dbReference type="ARBA" id="ARBA00012438"/>
    </source>
</evidence>
<dbReference type="SMART" id="SM00388">
    <property type="entry name" value="HisKA"/>
    <property type="match status" value="1"/>
</dbReference>
<reference evidence="11" key="1">
    <citation type="journal article" date="2019" name="Genome Announc.">
        <title>Draft Genome Sequence of Pseudoalteromonas piscicida Strain 36Y ROTHPW, an Hypersaline Seawater Isolate from the South Coast of Sonora, Mexico.</title>
        <authorList>
            <person name="Sanchez-Diaz R."/>
            <person name="Molina-Garza Z.J."/>
            <person name="Cruz-Suarez L.E."/>
            <person name="Selvin J."/>
            <person name="Kiran G.S."/>
            <person name="Ibarra-Gamez J.C."/>
            <person name="Gomez-Gil B."/>
            <person name="Galaviz-Silva L."/>
        </authorList>
    </citation>
    <scope>NUCLEOTIDE SEQUENCE [LARGE SCALE GENOMIC DNA]</scope>
    <source>
        <strain evidence="11">36Y_RITHPW</strain>
    </source>
</reference>